<keyword evidence="1" id="KW-1133">Transmembrane helix</keyword>
<evidence type="ECO:0000256" key="1">
    <source>
        <dbReference type="SAM" id="Phobius"/>
    </source>
</evidence>
<dbReference type="Pfam" id="PF14110">
    <property type="entry name" value="DUF4282"/>
    <property type="match status" value="1"/>
</dbReference>
<evidence type="ECO:0000313" key="3">
    <source>
        <dbReference type="Proteomes" id="UP001589830"/>
    </source>
</evidence>
<sequence length="101" mass="10866">MDAKGFFQALLDFSFEHFVTVRLVGVIYALALAAGVVYALIAVVGAFETSPGFGVLTLLILAPLGLFLYAVAVRVALEATVALLRVAENTREIRDLLKEKP</sequence>
<proteinExistence type="predicted"/>
<gene>
    <name evidence="2" type="ORF">ACFFFP_01165</name>
</gene>
<evidence type="ECO:0000313" key="2">
    <source>
        <dbReference type="EMBL" id="MFC0594802.1"/>
    </source>
</evidence>
<keyword evidence="1" id="KW-0472">Membrane</keyword>
<organism evidence="2 3">
    <name type="scientific">Thermus composti</name>
    <dbReference type="NCBI Taxonomy" id="532059"/>
    <lineage>
        <taxon>Bacteria</taxon>
        <taxon>Thermotogati</taxon>
        <taxon>Deinococcota</taxon>
        <taxon>Deinococci</taxon>
        <taxon>Thermales</taxon>
        <taxon>Thermaceae</taxon>
        <taxon>Thermus</taxon>
    </lineage>
</organism>
<dbReference type="RefSeq" id="WP_188845537.1">
    <property type="nucleotide sequence ID" value="NZ_BMPJ01000002.1"/>
</dbReference>
<dbReference type="InterPro" id="IPR025557">
    <property type="entry name" value="DUF4282"/>
</dbReference>
<keyword evidence="3" id="KW-1185">Reference proteome</keyword>
<accession>A0ABV6PY77</accession>
<feature type="transmembrane region" description="Helical" evidence="1">
    <location>
        <begin position="21"/>
        <end position="47"/>
    </location>
</feature>
<protein>
    <submittedName>
        <fullName evidence="2">DUF4282 domain-containing protein</fullName>
    </submittedName>
</protein>
<keyword evidence="1" id="KW-0812">Transmembrane</keyword>
<name>A0ABV6PY77_9DEIN</name>
<reference evidence="2 3" key="1">
    <citation type="submission" date="2024-09" db="EMBL/GenBank/DDBJ databases">
        <authorList>
            <person name="Sun Q."/>
            <person name="Mori K."/>
        </authorList>
    </citation>
    <scope>NUCLEOTIDE SEQUENCE [LARGE SCALE GENOMIC DNA]</scope>
    <source>
        <strain evidence="2 3">NCAIM B.02340</strain>
    </source>
</reference>
<feature type="transmembrane region" description="Helical" evidence="1">
    <location>
        <begin position="53"/>
        <end position="77"/>
    </location>
</feature>
<comment type="caution">
    <text evidence="2">The sequence shown here is derived from an EMBL/GenBank/DDBJ whole genome shotgun (WGS) entry which is preliminary data.</text>
</comment>
<dbReference type="EMBL" id="JBHLTW010000003">
    <property type="protein sequence ID" value="MFC0594802.1"/>
    <property type="molecule type" value="Genomic_DNA"/>
</dbReference>
<dbReference type="Proteomes" id="UP001589830">
    <property type="component" value="Unassembled WGS sequence"/>
</dbReference>